<dbReference type="EMBL" id="OU892290">
    <property type="protein sequence ID" value="CAG9763585.1"/>
    <property type="molecule type" value="Genomic_DNA"/>
</dbReference>
<proteinExistence type="predicted"/>
<name>A0A9N9MJH9_9CUCU</name>
<sequence>MSEHPQLNTGKFTNEFTFKKAKDGTTGKMLPRQKMPPIEEVRIERGAVSHQFMYWNPVQIEGLPALEPITEFNFDKIELDASPRNQGQAHKAVSSKTCAAAGTLPVQAATSQRPRQKEEGDINLIQNRDENVNININDDGFEFQRTQRKRQYRKKRLGNAKISPESQQNGFAGGDRKAWLYLNRIKRQTTEEMIINYVKGKKVLNTKT</sequence>
<organism evidence="1 2">
    <name type="scientific">Ceutorhynchus assimilis</name>
    <name type="common">cabbage seed weevil</name>
    <dbReference type="NCBI Taxonomy" id="467358"/>
    <lineage>
        <taxon>Eukaryota</taxon>
        <taxon>Metazoa</taxon>
        <taxon>Ecdysozoa</taxon>
        <taxon>Arthropoda</taxon>
        <taxon>Hexapoda</taxon>
        <taxon>Insecta</taxon>
        <taxon>Pterygota</taxon>
        <taxon>Neoptera</taxon>
        <taxon>Endopterygota</taxon>
        <taxon>Coleoptera</taxon>
        <taxon>Polyphaga</taxon>
        <taxon>Cucujiformia</taxon>
        <taxon>Curculionidae</taxon>
        <taxon>Ceutorhynchinae</taxon>
        <taxon>Ceutorhynchus</taxon>
    </lineage>
</organism>
<evidence type="ECO:0000313" key="2">
    <source>
        <dbReference type="Proteomes" id="UP001152799"/>
    </source>
</evidence>
<keyword evidence="2" id="KW-1185">Reference proteome</keyword>
<dbReference type="AlphaFoldDB" id="A0A9N9MJH9"/>
<dbReference type="OrthoDB" id="6781329at2759"/>
<evidence type="ECO:0000313" key="1">
    <source>
        <dbReference type="EMBL" id="CAG9763585.1"/>
    </source>
</evidence>
<protein>
    <submittedName>
        <fullName evidence="1">Uncharacterized protein</fullName>
    </submittedName>
</protein>
<accession>A0A9N9MJH9</accession>
<gene>
    <name evidence="1" type="ORF">CEUTPL_LOCUS4243</name>
</gene>
<dbReference type="Proteomes" id="UP001152799">
    <property type="component" value="Chromosome 14"/>
</dbReference>
<reference evidence="1" key="1">
    <citation type="submission" date="2022-01" db="EMBL/GenBank/DDBJ databases">
        <authorList>
            <person name="King R."/>
        </authorList>
    </citation>
    <scope>NUCLEOTIDE SEQUENCE</scope>
</reference>